<protein>
    <submittedName>
        <fullName evidence="1">Uncharacterized protein</fullName>
    </submittedName>
</protein>
<proteinExistence type="predicted"/>
<dbReference type="AlphaFoldDB" id="A0AAD6B1N5"/>
<evidence type="ECO:0000313" key="1">
    <source>
        <dbReference type="EMBL" id="KAJ4934638.1"/>
    </source>
</evidence>
<evidence type="ECO:0000313" key="2">
    <source>
        <dbReference type="Proteomes" id="UP001219934"/>
    </source>
</evidence>
<dbReference type="Proteomes" id="UP001219934">
    <property type="component" value="Unassembled WGS sequence"/>
</dbReference>
<name>A0AAD6B1N5_9TELE</name>
<comment type="caution">
    <text evidence="1">The sequence shown here is derived from an EMBL/GenBank/DDBJ whole genome shotgun (WGS) entry which is preliminary data.</text>
</comment>
<gene>
    <name evidence="1" type="ORF">JOQ06_007423</name>
</gene>
<sequence length="215" mass="22834">MGLKDYELPGQVRSIAGCIGQHPALPVSVSHTPVLSSAVLAAHRPGPKSPAVSVLAEQWGRVFYSVSGSSRLDTVSSIVSVSPYPLWSFLAPEPHGAQRRLGWSTDAGPFQQHKPGLSSLRWALGRRHGVLSTTMPGDRIEVRTGKPPINDSSPTVPNLPTAPTPHLAQPCCPAGLQRTPTHTPLHAQSTNWGPAARVARRCSNAICQRSMATAS</sequence>
<feature type="non-terminal residue" evidence="1">
    <location>
        <position position="1"/>
    </location>
</feature>
<accession>A0AAD6B1N5</accession>
<reference evidence="1" key="1">
    <citation type="submission" date="2022-11" db="EMBL/GenBank/DDBJ databases">
        <title>Chromosome-level genome of Pogonophryne albipinna.</title>
        <authorList>
            <person name="Jo E."/>
        </authorList>
    </citation>
    <scope>NUCLEOTIDE SEQUENCE</scope>
    <source>
        <strain evidence="1">SGF0006</strain>
        <tissue evidence="1">Muscle</tissue>
    </source>
</reference>
<dbReference type="EMBL" id="JAPTMU010000012">
    <property type="protein sequence ID" value="KAJ4934638.1"/>
    <property type="molecule type" value="Genomic_DNA"/>
</dbReference>
<keyword evidence="2" id="KW-1185">Reference proteome</keyword>
<organism evidence="1 2">
    <name type="scientific">Pogonophryne albipinna</name>
    <dbReference type="NCBI Taxonomy" id="1090488"/>
    <lineage>
        <taxon>Eukaryota</taxon>
        <taxon>Metazoa</taxon>
        <taxon>Chordata</taxon>
        <taxon>Craniata</taxon>
        <taxon>Vertebrata</taxon>
        <taxon>Euteleostomi</taxon>
        <taxon>Actinopterygii</taxon>
        <taxon>Neopterygii</taxon>
        <taxon>Teleostei</taxon>
        <taxon>Neoteleostei</taxon>
        <taxon>Acanthomorphata</taxon>
        <taxon>Eupercaria</taxon>
        <taxon>Perciformes</taxon>
        <taxon>Notothenioidei</taxon>
        <taxon>Pogonophryne</taxon>
    </lineage>
</organism>